<evidence type="ECO:0000256" key="1">
    <source>
        <dbReference type="ARBA" id="ARBA00007870"/>
    </source>
</evidence>
<dbReference type="InterPro" id="IPR036291">
    <property type="entry name" value="NAD(P)-bd_dom_sf"/>
</dbReference>
<dbReference type="InterPro" id="IPR008927">
    <property type="entry name" value="6-PGluconate_DH-like_C_sf"/>
</dbReference>
<dbReference type="GO" id="GO:0015940">
    <property type="term" value="P:pantothenate biosynthetic process"/>
    <property type="evidence" value="ECO:0007669"/>
    <property type="project" value="UniProtKB-UniPathway"/>
</dbReference>
<dbReference type="NCBIfam" id="TIGR00745">
    <property type="entry name" value="apbA_panE"/>
    <property type="match status" value="1"/>
</dbReference>
<dbReference type="GO" id="GO:0008677">
    <property type="term" value="F:2-dehydropantoate 2-reductase activity"/>
    <property type="evidence" value="ECO:0007669"/>
    <property type="project" value="UniProtKB-EC"/>
</dbReference>
<dbReference type="FunFam" id="1.10.1040.10:FF:000017">
    <property type="entry name" value="2-dehydropantoate 2-reductase"/>
    <property type="match status" value="1"/>
</dbReference>
<feature type="domain" description="Ketopantoate reductase N-terminal" evidence="5">
    <location>
        <begin position="3"/>
        <end position="151"/>
    </location>
</feature>
<dbReference type="Pfam" id="PF08546">
    <property type="entry name" value="ApbA_C"/>
    <property type="match status" value="1"/>
</dbReference>
<sequence length="305" mass="33371">MNITMVGAGAVGVYFGGRLLENGCNVTFLVREHRKALIEKEGLVIYSDAGQYTLKEYQVATTSQEISDCDLVIVAVKGYHLQQLMPVLQEFAQRGVKILPLLNGMEHIYGLKENCGEEAVLGGVAYIIATLDEKGHVHHSGSQHSLVVGPLHPSQQQLCQQLAKATEGSKFIFKYSEAIEQALWHKYIFITAFSSITTACDAPIGVLRHNEATASLISNVLLEMKQLALALHAPIDDDIVEKTLKTIEALHDEATSSMHQDRRKGLPLEVDHLQGGALRLAKSCNLPLPHLATLYAVLSMIAVVK</sequence>
<evidence type="ECO:0000256" key="3">
    <source>
        <dbReference type="ARBA" id="ARBA00023002"/>
    </source>
</evidence>
<accession>I8UA92</accession>
<evidence type="ECO:0000256" key="4">
    <source>
        <dbReference type="RuleBase" id="RU362068"/>
    </source>
</evidence>
<reference evidence="7 8" key="1">
    <citation type="journal article" date="2012" name="J. Bacteriol.">
        <title>Genome of Bacillus macauensis ZFHKF-1, a Long-Chain-Forming Bacterium.</title>
        <authorList>
            <person name="Cai L."/>
            <person name="Zhang T."/>
        </authorList>
    </citation>
    <scope>NUCLEOTIDE SEQUENCE [LARGE SCALE GENOMIC DNA]</scope>
    <source>
        <strain evidence="7 8">ZFHKF-1</strain>
    </source>
</reference>
<dbReference type="STRING" id="1196324.A374_19425"/>
<protein>
    <recommendedName>
        <fullName evidence="4">2-dehydropantoate 2-reductase</fullName>
        <ecNumber evidence="4">1.1.1.169</ecNumber>
    </recommendedName>
    <alternativeName>
        <fullName evidence="4">Ketopantoate reductase</fullName>
    </alternativeName>
</protein>
<feature type="domain" description="Ketopantoate reductase C-terminal" evidence="6">
    <location>
        <begin position="179"/>
        <end position="301"/>
    </location>
</feature>
<dbReference type="RefSeq" id="WP_007203949.1">
    <property type="nucleotide sequence ID" value="NZ_AKKV01000053.1"/>
</dbReference>
<comment type="similarity">
    <text evidence="1 4">Belongs to the ketopantoate reductase family.</text>
</comment>
<dbReference type="OrthoDB" id="9793586at2"/>
<dbReference type="InterPro" id="IPR013328">
    <property type="entry name" value="6PGD_dom2"/>
</dbReference>
<dbReference type="InterPro" id="IPR013752">
    <property type="entry name" value="KPA_reductase"/>
</dbReference>
<dbReference type="PANTHER" id="PTHR21708">
    <property type="entry name" value="PROBABLE 2-DEHYDROPANTOATE 2-REDUCTASE"/>
    <property type="match status" value="1"/>
</dbReference>
<dbReference type="SUPFAM" id="SSF48179">
    <property type="entry name" value="6-phosphogluconate dehydrogenase C-terminal domain-like"/>
    <property type="match status" value="1"/>
</dbReference>
<keyword evidence="8" id="KW-1185">Reference proteome</keyword>
<comment type="caution">
    <text evidence="7">The sequence shown here is derived from an EMBL/GenBank/DDBJ whole genome shotgun (WGS) entry which is preliminary data.</text>
</comment>
<evidence type="ECO:0000313" key="7">
    <source>
        <dbReference type="EMBL" id="EIT83723.1"/>
    </source>
</evidence>
<dbReference type="UniPathway" id="UPA00028">
    <property type="reaction ID" value="UER00004"/>
</dbReference>
<evidence type="ECO:0000313" key="8">
    <source>
        <dbReference type="Proteomes" id="UP000004080"/>
    </source>
</evidence>
<proteinExistence type="inferred from homology"/>
<keyword evidence="2 4" id="KW-0521">NADP</keyword>
<evidence type="ECO:0000259" key="5">
    <source>
        <dbReference type="Pfam" id="PF02558"/>
    </source>
</evidence>
<dbReference type="EC" id="1.1.1.169" evidence="4"/>
<evidence type="ECO:0000256" key="2">
    <source>
        <dbReference type="ARBA" id="ARBA00022857"/>
    </source>
</evidence>
<dbReference type="Proteomes" id="UP000004080">
    <property type="component" value="Unassembled WGS sequence"/>
</dbReference>
<dbReference type="Gene3D" id="1.10.1040.10">
    <property type="entry name" value="N-(1-d-carboxylethyl)-l-norvaline Dehydrogenase, domain 2"/>
    <property type="match status" value="1"/>
</dbReference>
<comment type="pathway">
    <text evidence="4">Cofactor biosynthesis; (R)-pantothenate biosynthesis; (R)-pantoate from 3-methyl-2-oxobutanoate: step 2/2.</text>
</comment>
<name>I8UA92_9BACL</name>
<dbReference type="InterPro" id="IPR051402">
    <property type="entry name" value="KPR-Related"/>
</dbReference>
<dbReference type="eggNOG" id="COG1893">
    <property type="taxonomic scope" value="Bacteria"/>
</dbReference>
<keyword evidence="3 4" id="KW-0560">Oxidoreductase</keyword>
<comment type="function">
    <text evidence="4">Catalyzes the NADPH-dependent reduction of ketopantoate into pantoic acid.</text>
</comment>
<comment type="catalytic activity">
    <reaction evidence="4">
        <text>(R)-pantoate + NADP(+) = 2-dehydropantoate + NADPH + H(+)</text>
        <dbReference type="Rhea" id="RHEA:16233"/>
        <dbReference type="ChEBI" id="CHEBI:11561"/>
        <dbReference type="ChEBI" id="CHEBI:15378"/>
        <dbReference type="ChEBI" id="CHEBI:15980"/>
        <dbReference type="ChEBI" id="CHEBI:57783"/>
        <dbReference type="ChEBI" id="CHEBI:58349"/>
        <dbReference type="EC" id="1.1.1.169"/>
    </reaction>
</comment>
<dbReference type="EMBL" id="AKKV01000053">
    <property type="protein sequence ID" value="EIT83723.1"/>
    <property type="molecule type" value="Genomic_DNA"/>
</dbReference>
<dbReference type="SUPFAM" id="SSF51735">
    <property type="entry name" value="NAD(P)-binding Rossmann-fold domains"/>
    <property type="match status" value="1"/>
</dbReference>
<dbReference type="Pfam" id="PF02558">
    <property type="entry name" value="ApbA"/>
    <property type="match status" value="1"/>
</dbReference>
<evidence type="ECO:0000259" key="6">
    <source>
        <dbReference type="Pfam" id="PF08546"/>
    </source>
</evidence>
<dbReference type="AlphaFoldDB" id="I8UA92"/>
<organism evidence="7 8">
    <name type="scientific">Fictibacillus macauensis ZFHKF-1</name>
    <dbReference type="NCBI Taxonomy" id="1196324"/>
    <lineage>
        <taxon>Bacteria</taxon>
        <taxon>Bacillati</taxon>
        <taxon>Bacillota</taxon>
        <taxon>Bacilli</taxon>
        <taxon>Bacillales</taxon>
        <taxon>Fictibacillaceae</taxon>
        <taxon>Fictibacillus</taxon>
    </lineage>
</organism>
<dbReference type="InterPro" id="IPR003710">
    <property type="entry name" value="ApbA"/>
</dbReference>
<dbReference type="PANTHER" id="PTHR21708:SF26">
    <property type="entry name" value="2-DEHYDROPANTOATE 2-REDUCTASE"/>
    <property type="match status" value="1"/>
</dbReference>
<keyword evidence="4" id="KW-0566">Pantothenate biosynthesis</keyword>
<dbReference type="GO" id="GO:0005737">
    <property type="term" value="C:cytoplasm"/>
    <property type="evidence" value="ECO:0007669"/>
    <property type="project" value="TreeGrafter"/>
</dbReference>
<dbReference type="Gene3D" id="3.40.50.720">
    <property type="entry name" value="NAD(P)-binding Rossmann-like Domain"/>
    <property type="match status" value="1"/>
</dbReference>
<gene>
    <name evidence="7" type="ORF">A374_19425</name>
</gene>
<dbReference type="PATRIC" id="fig|1196324.3.peg.3947"/>
<dbReference type="InterPro" id="IPR013332">
    <property type="entry name" value="KPR_N"/>
</dbReference>